<dbReference type="RefSeq" id="WP_313272158.1">
    <property type="nucleotide sequence ID" value="NZ_JASXSX010000001.1"/>
</dbReference>
<dbReference type="Proteomes" id="UP001247542">
    <property type="component" value="Unassembled WGS sequence"/>
</dbReference>
<accession>A0ABU3I974</accession>
<organism evidence="1 2">
    <name type="scientific">Gleimia hominis</name>
    <dbReference type="NCBI Taxonomy" id="595468"/>
    <lineage>
        <taxon>Bacteria</taxon>
        <taxon>Bacillati</taxon>
        <taxon>Actinomycetota</taxon>
        <taxon>Actinomycetes</taxon>
        <taxon>Actinomycetales</taxon>
        <taxon>Actinomycetaceae</taxon>
        <taxon>Gleimia</taxon>
    </lineage>
</organism>
<sequence>MAVEEVTKPRVNKVLKELNVEPIPTEDGSLVAQYVDALISVSVEEHSVIVSTVWRGLFREREDVDKLLPFVNSLNEMFATGRVVATEDKEKSMIVIQALPIAAGLTDTQLKASLQAMLVTGSQLCDEAAARFPHLITWKES</sequence>
<keyword evidence="2" id="KW-1185">Reference proteome</keyword>
<protein>
    <submittedName>
        <fullName evidence="1">YbjN domain-containing protein</fullName>
    </submittedName>
</protein>
<evidence type="ECO:0000313" key="2">
    <source>
        <dbReference type="Proteomes" id="UP001247542"/>
    </source>
</evidence>
<reference evidence="1 2" key="1">
    <citation type="submission" date="2023-06" db="EMBL/GenBank/DDBJ databases">
        <title>Draft genome sequence of Gleimia hominis type strain CCUG 57540T.</title>
        <authorList>
            <person name="Salva-Serra F."/>
            <person name="Cardew S."/>
            <person name="Jensie Markopoulos S."/>
            <person name="Ohlen M."/>
            <person name="Inganas E."/>
            <person name="Svensson-Stadler L."/>
            <person name="Moore E.R.B."/>
        </authorList>
    </citation>
    <scope>NUCLEOTIDE SEQUENCE [LARGE SCALE GENOMIC DNA]</scope>
    <source>
        <strain evidence="1 2">CCUG 57540</strain>
    </source>
</reference>
<dbReference type="EMBL" id="JASXSX010000001">
    <property type="protein sequence ID" value="MDT3766921.1"/>
    <property type="molecule type" value="Genomic_DNA"/>
</dbReference>
<dbReference type="InterPro" id="IPR019660">
    <property type="entry name" value="Put_sensory_transdc_reg_YbjN"/>
</dbReference>
<gene>
    <name evidence="1" type="ORF">QS713_02430</name>
</gene>
<proteinExistence type="predicted"/>
<evidence type="ECO:0000313" key="1">
    <source>
        <dbReference type="EMBL" id="MDT3766921.1"/>
    </source>
</evidence>
<comment type="caution">
    <text evidence="1">The sequence shown here is derived from an EMBL/GenBank/DDBJ whole genome shotgun (WGS) entry which is preliminary data.</text>
</comment>
<dbReference type="Pfam" id="PF10722">
    <property type="entry name" value="YbjN"/>
    <property type="match status" value="1"/>
</dbReference>
<name>A0ABU3I974_9ACTO</name>